<feature type="chain" id="PRO_5046574019" evidence="2">
    <location>
        <begin position="24"/>
        <end position="130"/>
    </location>
</feature>
<dbReference type="InterPro" id="IPR051110">
    <property type="entry name" value="Ly-6/neurotoxin-like_GPI-ap"/>
</dbReference>
<dbReference type="Gene3D" id="2.10.60.10">
    <property type="entry name" value="CD59"/>
    <property type="match status" value="1"/>
</dbReference>
<keyword evidence="1 2" id="KW-0732">Signal</keyword>
<protein>
    <submittedName>
        <fullName evidence="5">Secreted Ly-6/uPAR-related protein 1</fullName>
    </submittedName>
</protein>
<dbReference type="PANTHER" id="PTHR16983">
    <property type="entry name" value="UPAR/LY6 DOMAIN-CONTAINING PROTEIN"/>
    <property type="match status" value="1"/>
</dbReference>
<dbReference type="SUPFAM" id="SSF57302">
    <property type="entry name" value="Snake toxin-like"/>
    <property type="match status" value="1"/>
</dbReference>
<feature type="signal peptide" evidence="2">
    <location>
        <begin position="1"/>
        <end position="23"/>
    </location>
</feature>
<sequence length="130" mass="13990">MACSRQVLALLLLAGWLLSPGDSFKCYTCEQPTAISLCRKVAHCRPEDTACKSTLVTVESEFPFNGSPMVTAACATSCEATDPDIIGAAHPVSCCFHNLCNVVGMLRQGAWRRWRANAPPSYPGEAPPVF</sequence>
<dbReference type="PANTHER" id="PTHR16983:SF16">
    <property type="entry name" value="UPAR_LY6 DOMAIN-CONTAINING PROTEIN"/>
    <property type="match status" value="1"/>
</dbReference>
<organism evidence="4 5">
    <name type="scientific">Echinops telfairi</name>
    <name type="common">Lesser hedgehog tenrec</name>
    <dbReference type="NCBI Taxonomy" id="9371"/>
    <lineage>
        <taxon>Eukaryota</taxon>
        <taxon>Metazoa</taxon>
        <taxon>Chordata</taxon>
        <taxon>Craniata</taxon>
        <taxon>Vertebrata</taxon>
        <taxon>Euteleostomi</taxon>
        <taxon>Mammalia</taxon>
        <taxon>Eutheria</taxon>
        <taxon>Afrotheria</taxon>
        <taxon>Tenrecidae</taxon>
        <taxon>Tenrecinae</taxon>
        <taxon>Echinops</taxon>
    </lineage>
</organism>
<dbReference type="InterPro" id="IPR035076">
    <property type="entry name" value="Toxin/TOLIP"/>
</dbReference>
<dbReference type="InterPro" id="IPR045860">
    <property type="entry name" value="Snake_toxin-like_sf"/>
</dbReference>
<dbReference type="Proteomes" id="UP000694863">
    <property type="component" value="Unplaced"/>
</dbReference>
<dbReference type="Pfam" id="PF00087">
    <property type="entry name" value="Toxin_TOLIP"/>
    <property type="match status" value="1"/>
</dbReference>
<dbReference type="RefSeq" id="XP_012861965.1">
    <property type="nucleotide sequence ID" value="XM_013006511.1"/>
</dbReference>
<dbReference type="GeneID" id="101639265"/>
<evidence type="ECO:0000256" key="2">
    <source>
        <dbReference type="SAM" id="SignalP"/>
    </source>
</evidence>
<evidence type="ECO:0000313" key="5">
    <source>
        <dbReference type="RefSeq" id="XP_012861965.1"/>
    </source>
</evidence>
<accession>A0ABM0ZS88</accession>
<evidence type="ECO:0000259" key="3">
    <source>
        <dbReference type="Pfam" id="PF00087"/>
    </source>
</evidence>
<name>A0ABM0ZS88_ECHTE</name>
<reference evidence="5" key="1">
    <citation type="submission" date="2025-08" db="UniProtKB">
        <authorList>
            <consortium name="RefSeq"/>
        </authorList>
    </citation>
    <scope>IDENTIFICATION</scope>
</reference>
<keyword evidence="4" id="KW-1185">Reference proteome</keyword>
<evidence type="ECO:0000256" key="1">
    <source>
        <dbReference type="ARBA" id="ARBA00022729"/>
    </source>
</evidence>
<feature type="domain" description="Snake toxin/toxin-like" evidence="3">
    <location>
        <begin position="25"/>
        <end position="101"/>
    </location>
</feature>
<evidence type="ECO:0000313" key="4">
    <source>
        <dbReference type="Proteomes" id="UP000694863"/>
    </source>
</evidence>
<gene>
    <name evidence="5" type="primary">SLURP1</name>
</gene>
<proteinExistence type="predicted"/>